<dbReference type="InterPro" id="IPR020904">
    <property type="entry name" value="Sc_DH/Rdtase_CS"/>
</dbReference>
<dbReference type="PANTHER" id="PTHR43976:SF16">
    <property type="entry name" value="SHORT-CHAIN DEHYDROGENASE_REDUCTASE FAMILY PROTEIN"/>
    <property type="match status" value="1"/>
</dbReference>
<reference evidence="4 5" key="1">
    <citation type="submission" date="2019-06" db="EMBL/GenBank/DDBJ databases">
        <title>Genomic Encyclopedia of Type Strains, Phase IV (KMG-V): Genome sequencing to study the core and pangenomes of soil and plant-associated prokaryotes.</title>
        <authorList>
            <person name="Whitman W."/>
        </authorList>
    </citation>
    <scope>NUCLEOTIDE SEQUENCE [LARGE SCALE GENOMIC DNA]</scope>
    <source>
        <strain evidence="4 5">BR 11880</strain>
    </source>
</reference>
<dbReference type="InterPro" id="IPR036291">
    <property type="entry name" value="NAD(P)-bd_dom_sf"/>
</dbReference>
<evidence type="ECO:0000256" key="1">
    <source>
        <dbReference type="ARBA" id="ARBA00006484"/>
    </source>
</evidence>
<comment type="similarity">
    <text evidence="1 3">Belongs to the short-chain dehydrogenases/reductases (SDR) family.</text>
</comment>
<name>A0A560F131_9PROT</name>
<evidence type="ECO:0000256" key="3">
    <source>
        <dbReference type="RuleBase" id="RU000363"/>
    </source>
</evidence>
<dbReference type="InterPro" id="IPR002347">
    <property type="entry name" value="SDR_fam"/>
</dbReference>
<dbReference type="Gene3D" id="3.40.50.720">
    <property type="entry name" value="NAD(P)-binding Rossmann-like Domain"/>
    <property type="match status" value="1"/>
</dbReference>
<accession>A0A560F131</accession>
<dbReference type="GO" id="GO:0016491">
    <property type="term" value="F:oxidoreductase activity"/>
    <property type="evidence" value="ECO:0007669"/>
    <property type="project" value="UniProtKB-KW"/>
</dbReference>
<dbReference type="PRINTS" id="PR00081">
    <property type="entry name" value="GDHRDH"/>
</dbReference>
<organism evidence="4 5">
    <name type="scientific">Nitrospirillum amazonense</name>
    <dbReference type="NCBI Taxonomy" id="28077"/>
    <lineage>
        <taxon>Bacteria</taxon>
        <taxon>Pseudomonadati</taxon>
        <taxon>Pseudomonadota</taxon>
        <taxon>Alphaproteobacteria</taxon>
        <taxon>Rhodospirillales</taxon>
        <taxon>Azospirillaceae</taxon>
        <taxon>Nitrospirillum</taxon>
    </lineage>
</organism>
<gene>
    <name evidence="4" type="ORF">FBZ89_11593</name>
</gene>
<dbReference type="Pfam" id="PF00106">
    <property type="entry name" value="adh_short"/>
    <property type="match status" value="1"/>
</dbReference>
<evidence type="ECO:0000313" key="4">
    <source>
        <dbReference type="EMBL" id="TWB15314.1"/>
    </source>
</evidence>
<comment type="caution">
    <text evidence="4">The sequence shown here is derived from an EMBL/GenBank/DDBJ whole genome shotgun (WGS) entry which is preliminary data.</text>
</comment>
<dbReference type="SUPFAM" id="SSF51735">
    <property type="entry name" value="NAD(P)-binding Rossmann-fold domains"/>
    <property type="match status" value="1"/>
</dbReference>
<dbReference type="CDD" id="cd05374">
    <property type="entry name" value="17beta-HSD-like_SDR_c"/>
    <property type="match status" value="1"/>
</dbReference>
<evidence type="ECO:0000256" key="2">
    <source>
        <dbReference type="ARBA" id="ARBA00023002"/>
    </source>
</evidence>
<evidence type="ECO:0000313" key="5">
    <source>
        <dbReference type="Proteomes" id="UP000319859"/>
    </source>
</evidence>
<dbReference type="OrthoDB" id="8477999at2"/>
<dbReference type="PANTHER" id="PTHR43976">
    <property type="entry name" value="SHORT CHAIN DEHYDROGENASE"/>
    <property type="match status" value="1"/>
</dbReference>
<dbReference type="PRINTS" id="PR00080">
    <property type="entry name" value="SDRFAMILY"/>
</dbReference>
<dbReference type="InterPro" id="IPR051911">
    <property type="entry name" value="SDR_oxidoreductase"/>
</dbReference>
<protein>
    <submittedName>
        <fullName evidence="4">Short-subunit dehydrogenase</fullName>
    </submittedName>
</protein>
<dbReference type="EMBL" id="VITN01000015">
    <property type="protein sequence ID" value="TWB15314.1"/>
    <property type="molecule type" value="Genomic_DNA"/>
</dbReference>
<keyword evidence="2" id="KW-0560">Oxidoreductase</keyword>
<dbReference type="PROSITE" id="PS00061">
    <property type="entry name" value="ADH_SHORT"/>
    <property type="match status" value="1"/>
</dbReference>
<dbReference type="RefSeq" id="WP_145751896.1">
    <property type="nucleotide sequence ID" value="NZ_VITN01000015.1"/>
</dbReference>
<dbReference type="NCBIfam" id="NF004824">
    <property type="entry name" value="PRK06180.1"/>
    <property type="match status" value="1"/>
</dbReference>
<proteinExistence type="inferred from homology"/>
<sequence length="292" mass="30896">MTTTRPRTWLITGVSSGFGRALARAALNRGERVWGTVRNEADADAFRALAPDLARAPILDVTDETAAHRVASAVEADSRGMGGDGIDILVNNAGYGLVGGVEETSLADARAQFEVNVFGAVAMMQAVLPFMRGRRAGHIVNVTSVSGLVGWPSLGLYSGSKFALEGITETLAQEVAPLGIKVTMVEPGGFRTDFAGRSRKRSEADTDRPDLAADYDATVGECKRILASHAGQERGDPARAALAILKALDAETPPLRLLLGEDAVGYATMKLTRQLADIEAWRAVSVDTDFVA</sequence>
<dbReference type="AlphaFoldDB" id="A0A560F131"/>
<dbReference type="Proteomes" id="UP000319859">
    <property type="component" value="Unassembled WGS sequence"/>
</dbReference>